<proteinExistence type="predicted"/>
<dbReference type="EMBL" id="JAIWYP010000012">
    <property type="protein sequence ID" value="KAH3728684.1"/>
    <property type="molecule type" value="Genomic_DNA"/>
</dbReference>
<name>A0A9D4CQ13_DREPO</name>
<reference evidence="1" key="2">
    <citation type="submission" date="2020-11" db="EMBL/GenBank/DDBJ databases">
        <authorList>
            <person name="McCartney M.A."/>
            <person name="Auch B."/>
            <person name="Kono T."/>
            <person name="Mallez S."/>
            <person name="Becker A."/>
            <person name="Gohl D.M."/>
            <person name="Silverstein K.A.T."/>
            <person name="Koren S."/>
            <person name="Bechman K.B."/>
            <person name="Herman A."/>
            <person name="Abrahante J.E."/>
            <person name="Garbe J."/>
        </authorList>
    </citation>
    <scope>NUCLEOTIDE SEQUENCE</scope>
    <source>
        <strain evidence="1">Duluth1</strain>
        <tissue evidence="1">Whole animal</tissue>
    </source>
</reference>
<dbReference type="AlphaFoldDB" id="A0A9D4CQ13"/>
<protein>
    <submittedName>
        <fullName evidence="1">Uncharacterized protein</fullName>
    </submittedName>
</protein>
<dbReference type="Proteomes" id="UP000828390">
    <property type="component" value="Unassembled WGS sequence"/>
</dbReference>
<comment type="caution">
    <text evidence="1">The sequence shown here is derived from an EMBL/GenBank/DDBJ whole genome shotgun (WGS) entry which is preliminary data.</text>
</comment>
<keyword evidence="2" id="KW-1185">Reference proteome</keyword>
<sequence>MPLCVPCALLALRFRVRGLGDIRGSKCEDCMVINFCAPCAACKMLRELDAMGL</sequence>
<accession>A0A9D4CQ13</accession>
<reference evidence="1" key="1">
    <citation type="journal article" date="2019" name="bioRxiv">
        <title>The Genome of the Zebra Mussel, Dreissena polymorpha: A Resource for Invasive Species Research.</title>
        <authorList>
            <person name="McCartney M.A."/>
            <person name="Auch B."/>
            <person name="Kono T."/>
            <person name="Mallez S."/>
            <person name="Zhang Y."/>
            <person name="Obille A."/>
            <person name="Becker A."/>
            <person name="Abrahante J.E."/>
            <person name="Garbe J."/>
            <person name="Badalamenti J.P."/>
            <person name="Herman A."/>
            <person name="Mangelson H."/>
            <person name="Liachko I."/>
            <person name="Sullivan S."/>
            <person name="Sone E.D."/>
            <person name="Koren S."/>
            <person name="Silverstein K.A.T."/>
            <person name="Beckman K.B."/>
            <person name="Gohl D.M."/>
        </authorList>
    </citation>
    <scope>NUCLEOTIDE SEQUENCE</scope>
    <source>
        <strain evidence="1">Duluth1</strain>
        <tissue evidence="1">Whole animal</tissue>
    </source>
</reference>
<evidence type="ECO:0000313" key="2">
    <source>
        <dbReference type="Proteomes" id="UP000828390"/>
    </source>
</evidence>
<organism evidence="1 2">
    <name type="scientific">Dreissena polymorpha</name>
    <name type="common">Zebra mussel</name>
    <name type="synonym">Mytilus polymorpha</name>
    <dbReference type="NCBI Taxonomy" id="45954"/>
    <lineage>
        <taxon>Eukaryota</taxon>
        <taxon>Metazoa</taxon>
        <taxon>Spiralia</taxon>
        <taxon>Lophotrochozoa</taxon>
        <taxon>Mollusca</taxon>
        <taxon>Bivalvia</taxon>
        <taxon>Autobranchia</taxon>
        <taxon>Heteroconchia</taxon>
        <taxon>Euheterodonta</taxon>
        <taxon>Imparidentia</taxon>
        <taxon>Neoheterodontei</taxon>
        <taxon>Myida</taxon>
        <taxon>Dreissenoidea</taxon>
        <taxon>Dreissenidae</taxon>
        <taxon>Dreissena</taxon>
    </lineage>
</organism>
<gene>
    <name evidence="1" type="ORF">DPMN_054644</name>
</gene>
<evidence type="ECO:0000313" key="1">
    <source>
        <dbReference type="EMBL" id="KAH3728684.1"/>
    </source>
</evidence>